<dbReference type="Proteomes" id="UP000775547">
    <property type="component" value="Unassembled WGS sequence"/>
</dbReference>
<feature type="compositionally biased region" description="Basic and acidic residues" evidence="1">
    <location>
        <begin position="55"/>
        <end position="64"/>
    </location>
</feature>
<organism evidence="2 3">
    <name type="scientific">Asterophora parasitica</name>
    <dbReference type="NCBI Taxonomy" id="117018"/>
    <lineage>
        <taxon>Eukaryota</taxon>
        <taxon>Fungi</taxon>
        <taxon>Dikarya</taxon>
        <taxon>Basidiomycota</taxon>
        <taxon>Agaricomycotina</taxon>
        <taxon>Agaricomycetes</taxon>
        <taxon>Agaricomycetidae</taxon>
        <taxon>Agaricales</taxon>
        <taxon>Tricholomatineae</taxon>
        <taxon>Lyophyllaceae</taxon>
        <taxon>Asterophora</taxon>
    </lineage>
</organism>
<gene>
    <name evidence="2" type="ORF">DXG03_008177</name>
</gene>
<dbReference type="AlphaFoldDB" id="A0A9P7FKM6"/>
<reference evidence="2" key="2">
    <citation type="submission" date="2021-10" db="EMBL/GenBank/DDBJ databases">
        <title>Phylogenomics reveals ancestral predisposition of the termite-cultivated fungus Termitomyces towards a domesticated lifestyle.</title>
        <authorList>
            <person name="Auxier B."/>
            <person name="Grum-Grzhimaylo A."/>
            <person name="Cardenas M.E."/>
            <person name="Lodge J.D."/>
            <person name="Laessoe T."/>
            <person name="Pedersen O."/>
            <person name="Smith M.E."/>
            <person name="Kuyper T.W."/>
            <person name="Franco-Molano E.A."/>
            <person name="Baroni T.J."/>
            <person name="Aanen D.K."/>
        </authorList>
    </citation>
    <scope>NUCLEOTIDE SEQUENCE</scope>
    <source>
        <strain evidence="2">AP01</strain>
        <tissue evidence="2">Mycelium</tissue>
    </source>
</reference>
<comment type="caution">
    <text evidence="2">The sequence shown here is derived from an EMBL/GenBank/DDBJ whole genome shotgun (WGS) entry which is preliminary data.</text>
</comment>
<feature type="compositionally biased region" description="Basic and acidic residues" evidence="1">
    <location>
        <begin position="34"/>
        <end position="46"/>
    </location>
</feature>
<protein>
    <submittedName>
        <fullName evidence="2">Uncharacterized protein</fullName>
    </submittedName>
</protein>
<feature type="region of interest" description="Disordered" evidence="1">
    <location>
        <begin position="1"/>
        <end position="91"/>
    </location>
</feature>
<feature type="non-terminal residue" evidence="2">
    <location>
        <position position="91"/>
    </location>
</feature>
<sequence>MEDEPPETSSRRDKGKGRALSDVAEEPESEIEDEIAKGLEDVQEHDYSDDDVGAPEEHHAEPSPKRTKKTKFAEEPPKPMRRASKSKKENR</sequence>
<evidence type="ECO:0000313" key="3">
    <source>
        <dbReference type="Proteomes" id="UP000775547"/>
    </source>
</evidence>
<keyword evidence="3" id="KW-1185">Reference proteome</keyword>
<evidence type="ECO:0000313" key="2">
    <source>
        <dbReference type="EMBL" id="KAG5633159.1"/>
    </source>
</evidence>
<reference evidence="2" key="1">
    <citation type="submission" date="2020-07" db="EMBL/GenBank/DDBJ databases">
        <authorList>
            <person name="Nieuwenhuis M."/>
            <person name="Van De Peppel L.J.J."/>
        </authorList>
    </citation>
    <scope>NUCLEOTIDE SEQUENCE</scope>
    <source>
        <strain evidence="2">AP01</strain>
        <tissue evidence="2">Mycelium</tissue>
    </source>
</reference>
<accession>A0A9P7FKM6</accession>
<proteinExistence type="predicted"/>
<feature type="compositionally biased region" description="Acidic residues" evidence="1">
    <location>
        <begin position="23"/>
        <end position="33"/>
    </location>
</feature>
<name>A0A9P7FKM6_9AGAR</name>
<evidence type="ECO:0000256" key="1">
    <source>
        <dbReference type="SAM" id="MobiDB-lite"/>
    </source>
</evidence>
<dbReference type="EMBL" id="JABCKV010006545">
    <property type="protein sequence ID" value="KAG5633159.1"/>
    <property type="molecule type" value="Genomic_DNA"/>
</dbReference>